<dbReference type="GO" id="GO:0004531">
    <property type="term" value="F:deoxyribonuclease II activity"/>
    <property type="evidence" value="ECO:0007669"/>
    <property type="project" value="InterPro"/>
</dbReference>
<evidence type="ECO:0000256" key="2">
    <source>
        <dbReference type="ARBA" id="ARBA00022801"/>
    </source>
</evidence>
<dbReference type="OrthoDB" id="5929915at2759"/>
<sequence>LKKTIKVWSRRDNKLKGDCRVPERHIRLLKSPGVINGHNTNLEADDTNWAVSDPGKKSIQRTCDGTCSKNVEKDLKKSVSENRRIKQSAKVLYVEFDRHGEKEERPIWIEMSVPVMRERSTSGLNVEYTAEMKCRVNEKGVLVCRPKLKKTVNASDGGVNAYKYRAIVYKAPGQNVGKIILASAAGSWVDGNAPLSNNAGHSFAVTLQHVVATNAEIKFLAYNNVPPAVPNVKTKSNSKGVIIVRTSAGVDSAAWVVHTIPGFPTAKTPYTWPAAENARGHLLICLTISESQINAIAASLLLAQPMIHYNDIPESETAGMPYFKKLAEGQTPTMPPFTSRRSIRTQNGAAPVTVHIYSKSESSKYEIYKKVIVKALKKTIKVWSRRDNKLKGDCRVPERHIRLLKSPGVINGHNTNLEADDTNWAVSDPGSVICHVDKPLLHAGIMTLKKHLHKFRAIVYKAPAQATGKIIHAGAIANWANSAAAFTADSGHSFAKTLEHVVGNNPSVKFLAYNNVPPAIPNVKTKSNSKGVIILSTAADSAAWVVHTIPGFPTAKTPYAWPASETARGHLLICLTISESQINAIAASLLLAQPLIHYNDIPESETAGMPYFKKLAEGQTPVMPPFTSRRTIRTKNGAAPVTVHIYSKSESSKYEIYKKVIVKALKKTIKVWSRRDNKLKGDCRVPERHIRLLKSPGVINGHNTNLEADDTNWAVSDPGSKNQSKEPAMAVCIENNDIFTRFNEIAAQLEDCP</sequence>
<dbReference type="InterPro" id="IPR004947">
    <property type="entry name" value="DNase_II"/>
</dbReference>
<dbReference type="GO" id="GO:0006309">
    <property type="term" value="P:apoptotic DNA fragmentation"/>
    <property type="evidence" value="ECO:0007669"/>
    <property type="project" value="TreeGrafter"/>
</dbReference>
<name>A0A0V1MVR5_9BILA</name>
<feature type="non-terminal residue" evidence="4">
    <location>
        <position position="753"/>
    </location>
</feature>
<evidence type="ECO:0000313" key="4">
    <source>
        <dbReference type="EMBL" id="KRZ75869.1"/>
    </source>
</evidence>
<dbReference type="Pfam" id="PF03265">
    <property type="entry name" value="DNase_II"/>
    <property type="match status" value="2"/>
</dbReference>
<keyword evidence="5" id="KW-1185">Reference proteome</keyword>
<dbReference type="Proteomes" id="UP000054843">
    <property type="component" value="Unassembled WGS sequence"/>
</dbReference>
<dbReference type="PANTHER" id="PTHR10858">
    <property type="entry name" value="DEOXYRIBONUCLEASE II"/>
    <property type="match status" value="1"/>
</dbReference>
<comment type="similarity">
    <text evidence="1">Belongs to the DNase II family.</text>
</comment>
<reference evidence="4 5" key="1">
    <citation type="submission" date="2015-01" db="EMBL/GenBank/DDBJ databases">
        <title>Evolution of Trichinella species and genotypes.</title>
        <authorList>
            <person name="Korhonen P.K."/>
            <person name="Edoardo P."/>
            <person name="Giuseppe L.R."/>
            <person name="Gasser R.B."/>
        </authorList>
    </citation>
    <scope>NUCLEOTIDE SEQUENCE [LARGE SCALE GENOMIC DNA]</scope>
    <source>
        <strain evidence="4">ISS1980</strain>
    </source>
</reference>
<accession>A0A0V1MVR5</accession>
<evidence type="ECO:0000256" key="1">
    <source>
        <dbReference type="ARBA" id="ARBA00007527"/>
    </source>
</evidence>
<dbReference type="EMBL" id="JYDO01000034">
    <property type="protein sequence ID" value="KRZ75869.1"/>
    <property type="molecule type" value="Genomic_DNA"/>
</dbReference>
<protein>
    <submittedName>
        <fullName evidence="4">Deoxyribonuclease-2-alpha</fullName>
    </submittedName>
</protein>
<dbReference type="STRING" id="268474.A0A0V1MVR5"/>
<feature type="non-terminal residue" evidence="4">
    <location>
        <position position="1"/>
    </location>
</feature>
<proteinExistence type="inferred from homology"/>
<dbReference type="AlphaFoldDB" id="A0A0V1MVR5"/>
<comment type="caution">
    <text evidence="4">The sequence shown here is derived from an EMBL/GenBank/DDBJ whole genome shotgun (WGS) entry which is preliminary data.</text>
</comment>
<evidence type="ECO:0000256" key="3">
    <source>
        <dbReference type="SAM" id="MobiDB-lite"/>
    </source>
</evidence>
<evidence type="ECO:0000313" key="5">
    <source>
        <dbReference type="Proteomes" id="UP000054843"/>
    </source>
</evidence>
<dbReference type="PANTHER" id="PTHR10858:SF23">
    <property type="entry name" value="DEOXYRIBONUCLEASE II"/>
    <property type="match status" value="1"/>
</dbReference>
<gene>
    <name evidence="4" type="primary">DNASE2</name>
    <name evidence="4" type="ORF">T10_7250</name>
</gene>
<keyword evidence="2" id="KW-0378">Hydrolase</keyword>
<feature type="region of interest" description="Disordered" evidence="3">
    <location>
        <begin position="703"/>
        <end position="726"/>
    </location>
</feature>
<organism evidence="4 5">
    <name type="scientific">Trichinella papuae</name>
    <dbReference type="NCBI Taxonomy" id="268474"/>
    <lineage>
        <taxon>Eukaryota</taxon>
        <taxon>Metazoa</taxon>
        <taxon>Ecdysozoa</taxon>
        <taxon>Nematoda</taxon>
        <taxon>Enoplea</taxon>
        <taxon>Dorylaimia</taxon>
        <taxon>Trichinellida</taxon>
        <taxon>Trichinellidae</taxon>
        <taxon>Trichinella</taxon>
    </lineage>
</organism>